<dbReference type="GO" id="GO:0006121">
    <property type="term" value="P:mitochondrial electron transport, succinate to ubiquinone"/>
    <property type="evidence" value="ECO:0007669"/>
    <property type="project" value="TreeGrafter"/>
</dbReference>
<dbReference type="PANTHER" id="PTHR10978">
    <property type="entry name" value="SUCCINATE DEHYDROGENASE CYTOCHROME B560 SUBUNIT"/>
    <property type="match status" value="1"/>
</dbReference>
<comment type="function">
    <text evidence="12">Membrane-anchoring subunit of succinate dehydrogenase (SDH) that is involved in complex II of the mitochondrial electron transport chain and is responsible for transferring electrons from succinate to ubiquinone (coenzyme Q). SDH also oxidizes malate to the non-canonical enol form of oxaloacetate, enol-oxaloacetate. Enol-oxaloacetate, which is a potent inhibitor of the succinate dehydrogenase activity, is further isomerized into keto-oxaloacetate.</text>
</comment>
<evidence type="ECO:0000256" key="6">
    <source>
        <dbReference type="ARBA" id="ARBA00022692"/>
    </source>
</evidence>
<dbReference type="Pfam" id="PF01127">
    <property type="entry name" value="Sdh_cyt"/>
    <property type="match status" value="1"/>
</dbReference>
<comment type="cofactor">
    <cofactor evidence="13">
        <name>heme</name>
        <dbReference type="ChEBI" id="CHEBI:30413"/>
    </cofactor>
    <text evidence="13">The heme is bound between the two transmembrane subunits.</text>
</comment>
<evidence type="ECO:0000256" key="8">
    <source>
        <dbReference type="ARBA" id="ARBA00022989"/>
    </source>
</evidence>
<evidence type="ECO:0000256" key="5">
    <source>
        <dbReference type="ARBA" id="ARBA00022617"/>
    </source>
</evidence>
<dbReference type="FunFam" id="1.20.1300.10:FF:000006">
    <property type="entry name" value="Succinate dehydrogenase cytochrome b560 subunit, mitochondrial"/>
    <property type="match status" value="1"/>
</dbReference>
<dbReference type="Gene3D" id="1.20.1300.10">
    <property type="entry name" value="Fumarate reductase/succinate dehydrogenase, transmembrane subunit"/>
    <property type="match status" value="1"/>
</dbReference>
<dbReference type="PIRSF" id="PIRSF000178">
    <property type="entry name" value="SDH_cyt_b560"/>
    <property type="match status" value="1"/>
</dbReference>
<comment type="subunit">
    <text evidence="3">Component of complex II composed of four subunits: the flavoprotein (FP) SDHA, iron-sulfur protein (IP) SDHB, and a cytochrome b560 composed of SDHC and SDHD.</text>
</comment>
<feature type="binding site" description="axial binding residue" evidence="13">
    <location>
        <position position="93"/>
    </location>
    <ligand>
        <name>heme</name>
        <dbReference type="ChEBI" id="CHEBI:30413"/>
        <note>ligand shared with second transmembrane subunit</note>
    </ligand>
    <ligandPart>
        <name>Fe</name>
        <dbReference type="ChEBI" id="CHEBI:18248"/>
    </ligandPart>
</feature>
<dbReference type="GO" id="GO:0016020">
    <property type="term" value="C:membrane"/>
    <property type="evidence" value="ECO:0007669"/>
    <property type="project" value="UniProtKB-SubCell"/>
</dbReference>
<evidence type="ECO:0000256" key="10">
    <source>
        <dbReference type="ARBA" id="ARBA00023136"/>
    </source>
</evidence>
<evidence type="ECO:0000256" key="3">
    <source>
        <dbReference type="ARBA" id="ARBA00011758"/>
    </source>
</evidence>
<keyword evidence="10 14" id="KW-0472">Membrane</keyword>
<dbReference type="SUPFAM" id="SSF81343">
    <property type="entry name" value="Fumarate reductase respiratory complex transmembrane subunits"/>
    <property type="match status" value="1"/>
</dbReference>
<organism evidence="15 16">
    <name type="scientific">Ursus maritimus</name>
    <name type="common">Polar bear</name>
    <name type="synonym">Thalarctos maritimus</name>
    <dbReference type="NCBI Taxonomy" id="29073"/>
    <lineage>
        <taxon>Eukaryota</taxon>
        <taxon>Metazoa</taxon>
        <taxon>Chordata</taxon>
        <taxon>Craniata</taxon>
        <taxon>Vertebrata</taxon>
        <taxon>Euteleostomi</taxon>
        <taxon>Mammalia</taxon>
        <taxon>Eutheria</taxon>
        <taxon>Laurasiatheria</taxon>
        <taxon>Carnivora</taxon>
        <taxon>Caniformia</taxon>
        <taxon>Ursidae</taxon>
        <taxon>Ursus</taxon>
    </lineage>
</organism>
<reference evidence="16" key="1">
    <citation type="submission" date="2025-08" db="UniProtKB">
        <authorList>
            <consortium name="RefSeq"/>
        </authorList>
    </citation>
    <scope>IDENTIFICATION</scope>
    <source>
        <tissue evidence="16">Whole blood</tissue>
    </source>
</reference>
<gene>
    <name evidence="16" type="primary">LOC103670845</name>
</gene>
<evidence type="ECO:0000256" key="12">
    <source>
        <dbReference type="ARBA" id="ARBA00045847"/>
    </source>
</evidence>
<dbReference type="Proteomes" id="UP000261680">
    <property type="component" value="Unplaced"/>
</dbReference>
<feature type="transmembrane region" description="Helical" evidence="14">
    <location>
        <begin position="39"/>
        <end position="59"/>
    </location>
</feature>
<evidence type="ECO:0000256" key="2">
    <source>
        <dbReference type="ARBA" id="ARBA00005163"/>
    </source>
</evidence>
<feature type="transmembrane region" description="Helical" evidence="14">
    <location>
        <begin position="71"/>
        <end position="95"/>
    </location>
</feature>
<dbReference type="RefSeq" id="XP_040480089.1">
    <property type="nucleotide sequence ID" value="XM_040624155.1"/>
</dbReference>
<dbReference type="GeneID" id="103670845"/>
<evidence type="ECO:0000256" key="9">
    <source>
        <dbReference type="ARBA" id="ARBA00023004"/>
    </source>
</evidence>
<keyword evidence="7 13" id="KW-0479">Metal-binding</keyword>
<evidence type="ECO:0000256" key="13">
    <source>
        <dbReference type="PIRSR" id="PIRSR000178-1"/>
    </source>
</evidence>
<dbReference type="OrthoDB" id="588261at2759"/>
<protein>
    <recommendedName>
        <fullName evidence="4">Succinate dehydrogenase cytochrome b560 subunit, mitochondrial</fullName>
    </recommendedName>
    <alternativeName>
        <fullName evidence="11">Malate dehydrogenase [quinone] cytochrome b560 subunit</fullName>
    </alternativeName>
</protein>
<dbReference type="InterPro" id="IPR034804">
    <property type="entry name" value="SQR/QFR_C/D"/>
</dbReference>
<comment type="subcellular location">
    <subcellularLocation>
        <location evidence="1">Membrane</location>
    </subcellularLocation>
</comment>
<name>A0A8M1FHG9_URSMA</name>
<keyword evidence="6 14" id="KW-0812">Transmembrane</keyword>
<dbReference type="GO" id="GO:0005739">
    <property type="term" value="C:mitochondrion"/>
    <property type="evidence" value="ECO:0007669"/>
    <property type="project" value="GOC"/>
</dbReference>
<keyword evidence="9 13" id="KW-0408">Iron</keyword>
<feature type="transmembrane region" description="Helical" evidence="14">
    <location>
        <begin position="115"/>
        <end position="134"/>
    </location>
</feature>
<dbReference type="InterPro" id="IPR014314">
    <property type="entry name" value="Succ_DH_cytb556"/>
</dbReference>
<evidence type="ECO:0000256" key="4">
    <source>
        <dbReference type="ARBA" id="ARBA00014631"/>
    </source>
</evidence>
<dbReference type="CDD" id="cd03499">
    <property type="entry name" value="SQR_TypeC_SdhC"/>
    <property type="match status" value="1"/>
</dbReference>
<comment type="pathway">
    <text evidence="2">Carbohydrate metabolism; tricarboxylic acid cycle.</text>
</comment>
<dbReference type="AlphaFoldDB" id="A0A8M1FHG9"/>
<evidence type="ECO:0000256" key="7">
    <source>
        <dbReference type="ARBA" id="ARBA00022723"/>
    </source>
</evidence>
<evidence type="ECO:0000256" key="1">
    <source>
        <dbReference type="ARBA" id="ARBA00004370"/>
    </source>
</evidence>
<dbReference type="GO" id="GO:0046872">
    <property type="term" value="F:metal ion binding"/>
    <property type="evidence" value="ECO:0007669"/>
    <property type="project" value="UniProtKB-KW"/>
</dbReference>
<evidence type="ECO:0000313" key="16">
    <source>
        <dbReference type="RefSeq" id="XP_040480089.1"/>
    </source>
</evidence>
<evidence type="ECO:0000256" key="11">
    <source>
        <dbReference type="ARBA" id="ARBA00045023"/>
    </source>
</evidence>
<keyword evidence="15" id="KW-1185">Reference proteome</keyword>
<keyword evidence="5 13" id="KW-0349">Heme</keyword>
<dbReference type="GO" id="GO:0009055">
    <property type="term" value="F:electron transfer activity"/>
    <property type="evidence" value="ECO:0007669"/>
    <property type="project" value="InterPro"/>
</dbReference>
<dbReference type="KEGG" id="umr:103670845"/>
<accession>A0A8M1FHG9</accession>
<dbReference type="InterPro" id="IPR000701">
    <property type="entry name" value="SuccDH_FuR_B_TM-su"/>
</dbReference>
<evidence type="ECO:0000256" key="14">
    <source>
        <dbReference type="SAM" id="Phobius"/>
    </source>
</evidence>
<proteinExistence type="predicted"/>
<sequence>MAAFLLATSGHHCLRAHLSPQLGVRNVSLPIVMSVCHHAVGVALGTGVSLFGLSALLVPENLESHLERVKLLCLGPSLIHTAKFALVFPLVYHIWNGIQHLMQDLGKDLKIPQLHQSGVAVWVLIVLSSVGLAAM</sequence>
<evidence type="ECO:0000313" key="15">
    <source>
        <dbReference type="Proteomes" id="UP000261680"/>
    </source>
</evidence>
<dbReference type="GO" id="GO:0006099">
    <property type="term" value="P:tricarboxylic acid cycle"/>
    <property type="evidence" value="ECO:0007669"/>
    <property type="project" value="InterPro"/>
</dbReference>
<dbReference type="PANTHER" id="PTHR10978:SF5">
    <property type="entry name" value="SUCCINATE DEHYDROGENASE CYTOCHROME B560 SUBUNIT, MITOCHONDRIAL"/>
    <property type="match status" value="1"/>
</dbReference>
<keyword evidence="8 14" id="KW-1133">Transmembrane helix</keyword>